<reference evidence="1 2" key="1">
    <citation type="journal article" date="2019" name="Int. J. Syst. Evol. Microbiol.">
        <title>Lactobacillus salitolerans sp. nov., a novel lactic acid bacterium isolated from spent mushroom substrates.</title>
        <authorList>
            <person name="Tohno M."/>
            <person name="Tanizawa Y."/>
            <person name="Kojima Y."/>
            <person name="Sakamoto M."/>
            <person name="Nakamura Y."/>
            <person name="Ohkuma M."/>
            <person name="Kobayashi H."/>
        </authorList>
    </citation>
    <scope>NUCLEOTIDE SEQUENCE [LARGE SCALE GENOMIC DNA]</scope>
    <source>
        <strain evidence="1 2">YK43</strain>
    </source>
</reference>
<dbReference type="EMBL" id="BFFP01000007">
    <property type="protein sequence ID" value="GBG94216.1"/>
    <property type="molecule type" value="Genomic_DNA"/>
</dbReference>
<dbReference type="RefSeq" id="WP_124975414.1">
    <property type="nucleotide sequence ID" value="NZ_BFFP01000007.1"/>
</dbReference>
<comment type="caution">
    <text evidence="1">The sequence shown here is derived from an EMBL/GenBank/DDBJ whole genome shotgun (WGS) entry which is preliminary data.</text>
</comment>
<sequence length="224" mass="25439">MADKYTKKDLLDLKSQTMREYAAQFEKHYAAGLAKILNISAIHAVLAQDFEDRILADLKEMHGDKRVMIQTNGHVAPYTLIIYLGDDPLEAFSKGRYAFAQSAGLENIITQLVDRDPDRSAQEKGMLEDNLLLGLCTTFLLTSVYMIEDPIISKYLTQPEPPKVENNILEYSANGRNIVNIPTMHQLDEKEQQTLSVILKLRPEIDQTTVDVQADRARYSVFDF</sequence>
<name>A0A401IRS0_9LACO</name>
<keyword evidence="2" id="KW-1185">Reference proteome</keyword>
<dbReference type="OrthoDB" id="2324530at2"/>
<dbReference type="AlphaFoldDB" id="A0A401IRS0"/>
<organism evidence="1 2">
    <name type="scientific">Ligilactobacillus salitolerans</name>
    <dbReference type="NCBI Taxonomy" id="1808352"/>
    <lineage>
        <taxon>Bacteria</taxon>
        <taxon>Bacillati</taxon>
        <taxon>Bacillota</taxon>
        <taxon>Bacilli</taxon>
        <taxon>Lactobacillales</taxon>
        <taxon>Lactobacillaceae</taxon>
        <taxon>Ligilactobacillus</taxon>
    </lineage>
</organism>
<dbReference type="Proteomes" id="UP000286848">
    <property type="component" value="Unassembled WGS sequence"/>
</dbReference>
<evidence type="ECO:0000313" key="1">
    <source>
        <dbReference type="EMBL" id="GBG94216.1"/>
    </source>
</evidence>
<proteinExistence type="predicted"/>
<protein>
    <submittedName>
        <fullName evidence="1">Uncharacterized protein</fullName>
    </submittedName>
</protein>
<gene>
    <name evidence="1" type="ORF">LFYK43_06750</name>
</gene>
<accession>A0A401IRS0</accession>
<evidence type="ECO:0000313" key="2">
    <source>
        <dbReference type="Proteomes" id="UP000286848"/>
    </source>
</evidence>